<dbReference type="Proteomes" id="UP000054771">
    <property type="component" value="Unassembled WGS sequence"/>
</dbReference>
<dbReference type="PROSITE" id="PS50048">
    <property type="entry name" value="ZN2_CY6_FUNGAL_2"/>
    <property type="match status" value="1"/>
</dbReference>
<dbReference type="SUPFAM" id="SSF57701">
    <property type="entry name" value="Zn2/Cys6 DNA-binding domain"/>
    <property type="match status" value="1"/>
</dbReference>
<dbReference type="CDD" id="cd00067">
    <property type="entry name" value="GAL4"/>
    <property type="match status" value="1"/>
</dbReference>
<dbReference type="InterPro" id="IPR051089">
    <property type="entry name" value="prtT"/>
</dbReference>
<protein>
    <recommendedName>
        <fullName evidence="8">Zn(2)-C6 fungal-type domain-containing protein</fullName>
    </recommendedName>
</protein>
<evidence type="ECO:0000256" key="3">
    <source>
        <dbReference type="ARBA" id="ARBA00023015"/>
    </source>
</evidence>
<dbReference type="OrthoDB" id="4151048at2759"/>
<evidence type="ECO:0000259" key="8">
    <source>
        <dbReference type="PROSITE" id="PS50048"/>
    </source>
</evidence>
<evidence type="ECO:0000256" key="6">
    <source>
        <dbReference type="ARBA" id="ARBA00023242"/>
    </source>
</evidence>
<keyword evidence="4" id="KW-0238">DNA-binding</keyword>
<dbReference type="InterPro" id="IPR036864">
    <property type="entry name" value="Zn2-C6_fun-type_DNA-bd_sf"/>
</dbReference>
<proteinExistence type="predicted"/>
<evidence type="ECO:0000256" key="5">
    <source>
        <dbReference type="ARBA" id="ARBA00023163"/>
    </source>
</evidence>
<sequence length="629" mass="69423">MAAANVTPKRSVQACSRCRQQKMKCSGDPAPCERCARFGRECVFEPVNTNPAFAPQTGHHHRPPLTPSEASLTLDYRDPQRRRTPNTRKRSLDAGTTGHTSPGTRTRPPPSRHGGLLPSAATPYSSVQELESNRQLWHGEYQTPSDGQERRDGSVPSPAGDREREGSTADRSCLLSCLAEAGITTTDAQELFRLFGERLSPFLPSFYATDFHTLPSRPVLVLAAIHAVSRYLPASDALRDSICRILRRLLSELILQPVTDRDGAAMVENMQGLVLLYSCCEATGAISDQPQGASLDMLTLKGIAEAYAVKLKLGVNCALNQFSTEKLPLIWVVWLYTMSHHCAVLHGCPRNLSGSIELLRVKAALEQTVDHPRIRLLLGECELCLLWERTSAVQGSTPQTVYEALDCWKTEWQSFLSGAAAPGRHLYFHYFFTRFHLLTHLVNESGQPYIATRESLDAARDFLHWIGSLSPISKDRLRYLTDFAFVLMAYVCLYVLRALQGNVVLPDNEDELLKLVHDVAALMRSLGARADTRPTVYGHALDSMCKQYQASKFEGLPTNPALGLQTAGAVLSLTQPSQVNMDLPMATDGIIDEEILRQSRVSPGFWTLDPDLSVFDGIMAGIPVPDGAE</sequence>
<dbReference type="GO" id="GO:0000976">
    <property type="term" value="F:transcription cis-regulatory region binding"/>
    <property type="evidence" value="ECO:0007669"/>
    <property type="project" value="TreeGrafter"/>
</dbReference>
<evidence type="ECO:0000256" key="1">
    <source>
        <dbReference type="ARBA" id="ARBA00004123"/>
    </source>
</evidence>
<dbReference type="EMBL" id="CDMC01000002">
    <property type="protein sequence ID" value="CEN60462.1"/>
    <property type="molecule type" value="Genomic_DNA"/>
</dbReference>
<keyword evidence="3" id="KW-0805">Transcription regulation</keyword>
<dbReference type="PROSITE" id="PS00463">
    <property type="entry name" value="ZN2_CY6_FUNGAL_1"/>
    <property type="match status" value="1"/>
</dbReference>
<dbReference type="PANTHER" id="PTHR31845">
    <property type="entry name" value="FINGER DOMAIN PROTEIN, PUTATIVE-RELATED"/>
    <property type="match status" value="1"/>
</dbReference>
<accession>A0A0U5GNK0</accession>
<feature type="region of interest" description="Disordered" evidence="7">
    <location>
        <begin position="53"/>
        <end position="167"/>
    </location>
</feature>
<keyword evidence="6" id="KW-0539">Nucleus</keyword>
<evidence type="ECO:0000256" key="7">
    <source>
        <dbReference type="SAM" id="MobiDB-lite"/>
    </source>
</evidence>
<dbReference type="PANTHER" id="PTHR31845:SF33">
    <property type="entry name" value="ZN(II)2CYS6 TRANSCRIPTION FACTOR (EUROFUNG)"/>
    <property type="match status" value="1"/>
</dbReference>
<dbReference type="GO" id="GO:0008270">
    <property type="term" value="F:zinc ion binding"/>
    <property type="evidence" value="ECO:0007669"/>
    <property type="project" value="InterPro"/>
</dbReference>
<keyword evidence="10" id="KW-1185">Reference proteome</keyword>
<evidence type="ECO:0000313" key="9">
    <source>
        <dbReference type="EMBL" id="CEN60462.1"/>
    </source>
</evidence>
<evidence type="ECO:0000313" key="10">
    <source>
        <dbReference type="Proteomes" id="UP000054771"/>
    </source>
</evidence>
<dbReference type="Pfam" id="PF00172">
    <property type="entry name" value="Zn_clus"/>
    <property type="match status" value="1"/>
</dbReference>
<dbReference type="Gene3D" id="4.10.240.10">
    <property type="entry name" value="Zn(2)-C6 fungal-type DNA-binding domain"/>
    <property type="match status" value="1"/>
</dbReference>
<organism evidence="9 10">
    <name type="scientific">Aspergillus calidoustus</name>
    <dbReference type="NCBI Taxonomy" id="454130"/>
    <lineage>
        <taxon>Eukaryota</taxon>
        <taxon>Fungi</taxon>
        <taxon>Dikarya</taxon>
        <taxon>Ascomycota</taxon>
        <taxon>Pezizomycotina</taxon>
        <taxon>Eurotiomycetes</taxon>
        <taxon>Eurotiomycetidae</taxon>
        <taxon>Eurotiales</taxon>
        <taxon>Aspergillaceae</taxon>
        <taxon>Aspergillus</taxon>
        <taxon>Aspergillus subgen. Nidulantes</taxon>
    </lineage>
</organism>
<feature type="compositionally biased region" description="Polar residues" evidence="7">
    <location>
        <begin position="122"/>
        <end position="135"/>
    </location>
</feature>
<feature type="compositionally biased region" description="Low complexity" evidence="7">
    <location>
        <begin position="95"/>
        <end position="106"/>
    </location>
</feature>
<dbReference type="OMA" id="VLMAYVC"/>
<evidence type="ECO:0000256" key="2">
    <source>
        <dbReference type="ARBA" id="ARBA00022833"/>
    </source>
</evidence>
<feature type="domain" description="Zn(2)-C6 fungal-type" evidence="8">
    <location>
        <begin position="14"/>
        <end position="44"/>
    </location>
</feature>
<keyword evidence="2" id="KW-0862">Zinc</keyword>
<evidence type="ECO:0000256" key="4">
    <source>
        <dbReference type="ARBA" id="ARBA00023125"/>
    </source>
</evidence>
<dbReference type="SMART" id="SM00066">
    <property type="entry name" value="GAL4"/>
    <property type="match status" value="1"/>
</dbReference>
<gene>
    <name evidence="9" type="ORF">ASPCAL02900</name>
</gene>
<keyword evidence="5" id="KW-0804">Transcription</keyword>
<name>A0A0U5GNK0_ASPCI</name>
<comment type="subcellular location">
    <subcellularLocation>
        <location evidence="1">Nucleus</location>
    </subcellularLocation>
</comment>
<reference evidence="10" key="1">
    <citation type="journal article" date="2016" name="Genome Announc.">
        <title>Draft genome sequences of fungus Aspergillus calidoustus.</title>
        <authorList>
            <person name="Horn F."/>
            <person name="Linde J."/>
            <person name="Mattern D.J."/>
            <person name="Walther G."/>
            <person name="Guthke R."/>
            <person name="Scherlach K."/>
            <person name="Martin K."/>
            <person name="Brakhage A.A."/>
            <person name="Petzke L."/>
            <person name="Valiante V."/>
        </authorList>
    </citation>
    <scope>NUCLEOTIDE SEQUENCE [LARGE SCALE GENOMIC DNA]</scope>
    <source>
        <strain evidence="10">SF006504</strain>
    </source>
</reference>
<dbReference type="InterPro" id="IPR001138">
    <property type="entry name" value="Zn2Cys6_DnaBD"/>
</dbReference>
<dbReference type="GO" id="GO:0000981">
    <property type="term" value="F:DNA-binding transcription factor activity, RNA polymerase II-specific"/>
    <property type="evidence" value="ECO:0007669"/>
    <property type="project" value="InterPro"/>
</dbReference>
<dbReference type="GO" id="GO:0005634">
    <property type="term" value="C:nucleus"/>
    <property type="evidence" value="ECO:0007669"/>
    <property type="project" value="UniProtKB-SubCell"/>
</dbReference>
<dbReference type="AlphaFoldDB" id="A0A0U5GNK0"/>